<keyword evidence="4 6" id="KW-1133">Transmembrane helix</keyword>
<name>A0A0M2P042_STACC</name>
<proteinExistence type="predicted"/>
<keyword evidence="5 6" id="KW-0472">Membrane</keyword>
<dbReference type="PATRIC" id="fig|74704.6.peg.9"/>
<organism evidence="8 9">
    <name type="scientific">Staphylococcus cohnii subsp. cohnii</name>
    <dbReference type="NCBI Taxonomy" id="74704"/>
    <lineage>
        <taxon>Bacteria</taxon>
        <taxon>Bacillati</taxon>
        <taxon>Bacillota</taxon>
        <taxon>Bacilli</taxon>
        <taxon>Bacillales</taxon>
        <taxon>Staphylococcaceae</taxon>
        <taxon>Staphylococcus</taxon>
        <taxon>Staphylococcus cohnii species complex</taxon>
    </lineage>
</organism>
<dbReference type="Gene3D" id="1.20.1250.20">
    <property type="entry name" value="MFS general substrate transporter like domains"/>
    <property type="match status" value="2"/>
</dbReference>
<dbReference type="CDD" id="cd17489">
    <property type="entry name" value="MFS_YfcJ_like"/>
    <property type="match status" value="1"/>
</dbReference>
<evidence type="ECO:0000256" key="5">
    <source>
        <dbReference type="ARBA" id="ARBA00023136"/>
    </source>
</evidence>
<protein>
    <submittedName>
        <fullName evidence="8">Transporter</fullName>
    </submittedName>
</protein>
<gene>
    <name evidence="8" type="ORF">UF66_0009</name>
</gene>
<dbReference type="PANTHER" id="PTHR23531:SF1">
    <property type="entry name" value="QUINOLENE RESISTANCE PROTEIN NORA"/>
    <property type="match status" value="1"/>
</dbReference>
<feature type="transmembrane region" description="Helical" evidence="6">
    <location>
        <begin position="96"/>
        <end position="122"/>
    </location>
</feature>
<evidence type="ECO:0000256" key="1">
    <source>
        <dbReference type="ARBA" id="ARBA00004651"/>
    </source>
</evidence>
<evidence type="ECO:0000259" key="7">
    <source>
        <dbReference type="PROSITE" id="PS50850"/>
    </source>
</evidence>
<dbReference type="Pfam" id="PF07690">
    <property type="entry name" value="MFS_1"/>
    <property type="match status" value="1"/>
</dbReference>
<evidence type="ECO:0000256" key="4">
    <source>
        <dbReference type="ARBA" id="ARBA00022989"/>
    </source>
</evidence>
<feature type="transmembrane region" description="Helical" evidence="6">
    <location>
        <begin position="348"/>
        <end position="372"/>
    </location>
</feature>
<dbReference type="PROSITE" id="PS50850">
    <property type="entry name" value="MFS"/>
    <property type="match status" value="1"/>
</dbReference>
<dbReference type="GO" id="GO:0022857">
    <property type="term" value="F:transmembrane transporter activity"/>
    <property type="evidence" value="ECO:0007669"/>
    <property type="project" value="InterPro"/>
</dbReference>
<feature type="transmembrane region" description="Helical" evidence="6">
    <location>
        <begin position="288"/>
        <end position="307"/>
    </location>
</feature>
<dbReference type="InterPro" id="IPR036259">
    <property type="entry name" value="MFS_trans_sf"/>
</dbReference>
<dbReference type="InterPro" id="IPR020846">
    <property type="entry name" value="MFS_dom"/>
</dbReference>
<evidence type="ECO:0000256" key="3">
    <source>
        <dbReference type="ARBA" id="ARBA00022692"/>
    </source>
</evidence>
<evidence type="ECO:0000313" key="9">
    <source>
        <dbReference type="Proteomes" id="UP000034455"/>
    </source>
</evidence>
<feature type="transmembrane region" description="Helical" evidence="6">
    <location>
        <begin position="234"/>
        <end position="253"/>
    </location>
</feature>
<feature type="transmembrane region" description="Helical" evidence="6">
    <location>
        <begin position="201"/>
        <end position="222"/>
    </location>
</feature>
<feature type="transmembrane region" description="Helical" evidence="6">
    <location>
        <begin position="319"/>
        <end position="342"/>
    </location>
</feature>
<feature type="domain" description="Major facilitator superfamily (MFS) profile" evidence="7">
    <location>
        <begin position="1"/>
        <end position="377"/>
    </location>
</feature>
<feature type="transmembrane region" description="Helical" evidence="6">
    <location>
        <begin position="43"/>
        <end position="66"/>
    </location>
</feature>
<dbReference type="GO" id="GO:0005886">
    <property type="term" value="C:plasma membrane"/>
    <property type="evidence" value="ECO:0007669"/>
    <property type="project" value="UniProtKB-SubCell"/>
</dbReference>
<comment type="subcellular location">
    <subcellularLocation>
        <location evidence="1">Cell membrane</location>
        <topology evidence="1">Multi-pass membrane protein</topology>
    </subcellularLocation>
</comment>
<accession>A0A0M2P042</accession>
<dbReference type="InterPro" id="IPR052714">
    <property type="entry name" value="MFS_Exporter"/>
</dbReference>
<dbReference type="SUPFAM" id="SSF103473">
    <property type="entry name" value="MFS general substrate transporter"/>
    <property type="match status" value="1"/>
</dbReference>
<feature type="transmembrane region" description="Helical" evidence="6">
    <location>
        <begin position="73"/>
        <end position="90"/>
    </location>
</feature>
<feature type="transmembrane region" description="Helical" evidence="6">
    <location>
        <begin position="159"/>
        <end position="180"/>
    </location>
</feature>
<reference evidence="8 9" key="1">
    <citation type="submission" date="2015-03" db="EMBL/GenBank/DDBJ databases">
        <title>Genome Assembly of Staphylococcus cohnii subsp. cohnii strain G22B2.</title>
        <authorList>
            <person name="Nair G."/>
            <person name="Kaur G."/>
            <person name="Khatri I."/>
            <person name="Singh N.K."/>
            <person name="Sathyabama S."/>
            <person name="Maurya S.K."/>
            <person name="Subramanian S."/>
            <person name="Agrewala J.N."/>
            <person name="Mayilraj S."/>
        </authorList>
    </citation>
    <scope>NUCLEOTIDE SEQUENCE [LARGE SCALE GENOMIC DNA]</scope>
    <source>
        <strain evidence="8 9">G22B2</strain>
    </source>
</reference>
<feature type="transmembrane region" description="Helical" evidence="6">
    <location>
        <begin position="12"/>
        <end position="31"/>
    </location>
</feature>
<keyword evidence="3 6" id="KW-0812">Transmembrane</keyword>
<dbReference type="GeneID" id="58097670"/>
<feature type="transmembrane region" description="Helical" evidence="6">
    <location>
        <begin position="134"/>
        <end position="153"/>
    </location>
</feature>
<sequence>MNNKIWSKDFVIYSIINFLLILVYFLLNSTITNYAQTEYNSSSLMMGFIASVFIVGALIGRVLTGFIKITKKIFILNMAIYFVSIILYFINLGEYFLVFVRLVNGLSAGITTTIVGTIVALVIPQSRKGEGISYFALSTALATGFGPFIGISLTQNSNLMNIFYASLIFAILSLLMSFLIKVPYNENKKEISVKNLMNKSTIPIGLIIFLSAFSFSGIVSYINLYAIQIDLVKAASFFFIIYTASVLASRPFTGKIADIYGANKIMYPALIFFFVGLLLLSISNDDWMMLLSGLFIGLGFGNISSITQTIAVSGAKPENVGLATSTFMIFMDLGNGLGPYILGIGIPILGYAGIYKILAVIILLALILYYFLHGKNSKKII</sequence>
<dbReference type="PANTHER" id="PTHR23531">
    <property type="entry name" value="QUINOLENE RESISTANCE PROTEIN NORA"/>
    <property type="match status" value="1"/>
</dbReference>
<dbReference type="AlphaFoldDB" id="A0A0M2P042"/>
<dbReference type="EMBL" id="LAKJ01000001">
    <property type="protein sequence ID" value="KKI65587.1"/>
    <property type="molecule type" value="Genomic_DNA"/>
</dbReference>
<dbReference type="RefSeq" id="WP_019467812.1">
    <property type="nucleotide sequence ID" value="NZ_BKAS01000025.1"/>
</dbReference>
<dbReference type="InterPro" id="IPR011701">
    <property type="entry name" value="MFS"/>
</dbReference>
<evidence type="ECO:0000256" key="6">
    <source>
        <dbReference type="SAM" id="Phobius"/>
    </source>
</evidence>
<feature type="transmembrane region" description="Helical" evidence="6">
    <location>
        <begin position="265"/>
        <end position="282"/>
    </location>
</feature>
<evidence type="ECO:0000256" key="2">
    <source>
        <dbReference type="ARBA" id="ARBA00022448"/>
    </source>
</evidence>
<dbReference type="Proteomes" id="UP000034455">
    <property type="component" value="Unassembled WGS sequence"/>
</dbReference>
<evidence type="ECO:0000313" key="8">
    <source>
        <dbReference type="EMBL" id="KKI65587.1"/>
    </source>
</evidence>
<keyword evidence="2" id="KW-0813">Transport</keyword>
<comment type="caution">
    <text evidence="8">The sequence shown here is derived from an EMBL/GenBank/DDBJ whole genome shotgun (WGS) entry which is preliminary data.</text>
</comment>